<comment type="subcellular location">
    <subcellularLocation>
        <location evidence="1">Membrane</location>
    </subcellularLocation>
</comment>
<evidence type="ECO:0000256" key="4">
    <source>
        <dbReference type="ARBA" id="ARBA00022723"/>
    </source>
</evidence>
<evidence type="ECO:0000256" key="3">
    <source>
        <dbReference type="ARBA" id="ARBA00022692"/>
    </source>
</evidence>
<organism evidence="8">
    <name type="scientific">Leptocylindrus danicus</name>
    <dbReference type="NCBI Taxonomy" id="163516"/>
    <lineage>
        <taxon>Eukaryota</taxon>
        <taxon>Sar</taxon>
        <taxon>Stramenopiles</taxon>
        <taxon>Ochrophyta</taxon>
        <taxon>Bacillariophyta</taxon>
        <taxon>Coscinodiscophyceae</taxon>
        <taxon>Chaetocerotophycidae</taxon>
        <taxon>Leptocylindrales</taxon>
        <taxon>Leptocylindraceae</taxon>
        <taxon>Leptocylindrus</taxon>
    </lineage>
</organism>
<dbReference type="GO" id="GO:0006121">
    <property type="term" value="P:mitochondrial electron transport, succinate to ubiquinone"/>
    <property type="evidence" value="ECO:0007669"/>
    <property type="project" value="TreeGrafter"/>
</dbReference>
<dbReference type="EMBL" id="HBGY01019399">
    <property type="protein sequence ID" value="CAD9587590.1"/>
    <property type="molecule type" value="Transcribed_RNA"/>
</dbReference>
<accession>A0A7S2KUZ3</accession>
<dbReference type="Gene3D" id="1.20.1300.10">
    <property type="entry name" value="Fumarate reductase/succinate dehydrogenase, transmembrane subunit"/>
    <property type="match status" value="1"/>
</dbReference>
<dbReference type="InterPro" id="IPR000701">
    <property type="entry name" value="SuccDH_FuR_B_TM-su"/>
</dbReference>
<name>A0A7S2KUZ3_9STRA</name>
<evidence type="ECO:0000256" key="6">
    <source>
        <dbReference type="ARBA" id="ARBA00023004"/>
    </source>
</evidence>
<dbReference type="PANTHER" id="PTHR10978:SF5">
    <property type="entry name" value="SUCCINATE DEHYDROGENASE CYTOCHROME B560 SUBUNIT, MITOCHONDRIAL"/>
    <property type="match status" value="1"/>
</dbReference>
<evidence type="ECO:0008006" key="9">
    <source>
        <dbReference type="Google" id="ProtNLM"/>
    </source>
</evidence>
<dbReference type="GO" id="GO:0016020">
    <property type="term" value="C:membrane"/>
    <property type="evidence" value="ECO:0007669"/>
    <property type="project" value="UniProtKB-SubCell"/>
</dbReference>
<proteinExistence type="predicted"/>
<gene>
    <name evidence="8" type="ORF">LDAN0321_LOCUS12303</name>
</gene>
<keyword evidence="7" id="KW-0472">Membrane</keyword>
<dbReference type="NCBIfam" id="TIGR02970">
    <property type="entry name" value="succ_dehyd_cytB"/>
    <property type="match status" value="1"/>
</dbReference>
<evidence type="ECO:0000256" key="1">
    <source>
        <dbReference type="ARBA" id="ARBA00004370"/>
    </source>
</evidence>
<sequence>MLTASTNTLRTKLNLQRSISIAQRSMTVLSKQSAEEYRQQNYSARMERTGRPVSPHVTIYSFPVTALSSITIRITGVALSGIFAGLGTAELVSSGAALDIMQYIGSTSVVAYPAKFAVAFPLVYHYLGGMRHLVWDHFPDKLTNVDVQKASIGLFGASLVLGTGACFL</sequence>
<dbReference type="GO" id="GO:0005739">
    <property type="term" value="C:mitochondrion"/>
    <property type="evidence" value="ECO:0007669"/>
    <property type="project" value="GOC"/>
</dbReference>
<dbReference type="PANTHER" id="PTHR10978">
    <property type="entry name" value="SUCCINATE DEHYDROGENASE CYTOCHROME B560 SUBUNIT"/>
    <property type="match status" value="1"/>
</dbReference>
<dbReference type="GO" id="GO:0006099">
    <property type="term" value="P:tricarboxylic acid cycle"/>
    <property type="evidence" value="ECO:0007669"/>
    <property type="project" value="InterPro"/>
</dbReference>
<dbReference type="Pfam" id="PF01127">
    <property type="entry name" value="Sdh_cyt"/>
    <property type="match status" value="1"/>
</dbReference>
<evidence type="ECO:0000256" key="5">
    <source>
        <dbReference type="ARBA" id="ARBA00022989"/>
    </source>
</evidence>
<protein>
    <recommendedName>
        <fullName evidence="9">Succinate dehydrogenase cytochrome b560 subunit, mitochondrial</fullName>
    </recommendedName>
</protein>
<dbReference type="CDD" id="cd03499">
    <property type="entry name" value="SQR_TypeC_SdhC"/>
    <property type="match status" value="1"/>
</dbReference>
<dbReference type="GO" id="GO:0009055">
    <property type="term" value="F:electron transfer activity"/>
    <property type="evidence" value="ECO:0007669"/>
    <property type="project" value="InterPro"/>
</dbReference>
<evidence type="ECO:0000256" key="7">
    <source>
        <dbReference type="ARBA" id="ARBA00023136"/>
    </source>
</evidence>
<evidence type="ECO:0000313" key="8">
    <source>
        <dbReference type="EMBL" id="CAD9587590.1"/>
    </source>
</evidence>
<dbReference type="SUPFAM" id="SSF81343">
    <property type="entry name" value="Fumarate reductase respiratory complex transmembrane subunits"/>
    <property type="match status" value="1"/>
</dbReference>
<keyword evidence="6" id="KW-0408">Iron</keyword>
<dbReference type="AlphaFoldDB" id="A0A7S2KUZ3"/>
<keyword evidence="3" id="KW-0812">Transmembrane</keyword>
<keyword evidence="4" id="KW-0479">Metal-binding</keyword>
<dbReference type="InterPro" id="IPR034804">
    <property type="entry name" value="SQR/QFR_C/D"/>
</dbReference>
<keyword evidence="5" id="KW-1133">Transmembrane helix</keyword>
<dbReference type="GO" id="GO:0046872">
    <property type="term" value="F:metal ion binding"/>
    <property type="evidence" value="ECO:0007669"/>
    <property type="project" value="UniProtKB-KW"/>
</dbReference>
<reference evidence="8" key="1">
    <citation type="submission" date="2021-01" db="EMBL/GenBank/DDBJ databases">
        <authorList>
            <person name="Corre E."/>
            <person name="Pelletier E."/>
            <person name="Niang G."/>
            <person name="Scheremetjew M."/>
            <person name="Finn R."/>
            <person name="Kale V."/>
            <person name="Holt S."/>
            <person name="Cochrane G."/>
            <person name="Meng A."/>
            <person name="Brown T."/>
            <person name="Cohen L."/>
        </authorList>
    </citation>
    <scope>NUCLEOTIDE SEQUENCE</scope>
    <source>
        <strain evidence="8">B650</strain>
    </source>
</reference>
<keyword evidence="2" id="KW-0349">Heme</keyword>
<evidence type="ECO:0000256" key="2">
    <source>
        <dbReference type="ARBA" id="ARBA00022617"/>
    </source>
</evidence>
<dbReference type="InterPro" id="IPR014314">
    <property type="entry name" value="Succ_DH_cytb556"/>
</dbReference>